<dbReference type="SMART" id="SM00020">
    <property type="entry name" value="Tryp_SPc"/>
    <property type="match status" value="1"/>
</dbReference>
<dbReference type="GO" id="GO:0006508">
    <property type="term" value="P:proteolysis"/>
    <property type="evidence" value="ECO:0007669"/>
    <property type="project" value="UniProtKB-KW"/>
</dbReference>
<dbReference type="InterPro" id="IPR009003">
    <property type="entry name" value="Peptidase_S1_PA"/>
</dbReference>
<keyword evidence="4 6" id="KW-0720">Serine protease</keyword>
<gene>
    <name evidence="8" type="primary">LOC112125211</name>
</gene>
<dbReference type="GO" id="GO:0030141">
    <property type="term" value="C:secretory granule"/>
    <property type="evidence" value="ECO:0007669"/>
    <property type="project" value="TreeGrafter"/>
</dbReference>
<dbReference type="InParanoid" id="A0A674IWK7"/>
<evidence type="ECO:0000256" key="1">
    <source>
        <dbReference type="ARBA" id="ARBA00007664"/>
    </source>
</evidence>
<evidence type="ECO:0000256" key="4">
    <source>
        <dbReference type="ARBA" id="ARBA00022825"/>
    </source>
</evidence>
<dbReference type="PROSITE" id="PS50240">
    <property type="entry name" value="TRYPSIN_DOM"/>
    <property type="match status" value="1"/>
</dbReference>
<dbReference type="InterPro" id="IPR001254">
    <property type="entry name" value="Trypsin_dom"/>
</dbReference>
<accession>A0A674IWK7</accession>
<dbReference type="GO" id="GO:0004252">
    <property type="term" value="F:serine-type endopeptidase activity"/>
    <property type="evidence" value="ECO:0007669"/>
    <property type="project" value="InterPro"/>
</dbReference>
<keyword evidence="3 6" id="KW-0378">Hydrolase</keyword>
<dbReference type="Pfam" id="PF00089">
    <property type="entry name" value="Trypsin"/>
    <property type="match status" value="1"/>
</dbReference>
<dbReference type="InterPro" id="IPR001314">
    <property type="entry name" value="Peptidase_S1A"/>
</dbReference>
<dbReference type="InterPro" id="IPR018114">
    <property type="entry name" value="TRYPSIN_HIS"/>
</dbReference>
<dbReference type="Gene3D" id="2.40.10.10">
    <property type="entry name" value="Trypsin-like serine proteases"/>
    <property type="match status" value="2"/>
</dbReference>
<dbReference type="FunFam" id="2.40.10.10:FF:000077">
    <property type="entry name" value="Predicted protein"/>
    <property type="match status" value="1"/>
</dbReference>
<dbReference type="PROSITE" id="PS00135">
    <property type="entry name" value="TRYPSIN_SER"/>
    <property type="match status" value="1"/>
</dbReference>
<evidence type="ECO:0000259" key="7">
    <source>
        <dbReference type="PROSITE" id="PS50240"/>
    </source>
</evidence>
<organism evidence="8 9">
    <name type="scientific">Terrapene triunguis</name>
    <name type="common">Three-toed box turtle</name>
    <dbReference type="NCBI Taxonomy" id="2587831"/>
    <lineage>
        <taxon>Eukaryota</taxon>
        <taxon>Metazoa</taxon>
        <taxon>Chordata</taxon>
        <taxon>Craniata</taxon>
        <taxon>Vertebrata</taxon>
        <taxon>Euteleostomi</taxon>
        <taxon>Archelosauria</taxon>
        <taxon>Testudinata</taxon>
        <taxon>Testudines</taxon>
        <taxon>Cryptodira</taxon>
        <taxon>Durocryptodira</taxon>
        <taxon>Testudinoidea</taxon>
        <taxon>Emydidae</taxon>
        <taxon>Terrapene</taxon>
    </lineage>
</organism>
<sequence>MFPKRFATTTEFQLEGIFQNFGFRGNKYLRFPARKKIPNLLQPYGEGGTWWEGDTKERGGARSRPSSPGRRFARGTRVVLGLMIAQTDTRIVGGYPCEKAQPWQAAIFDLNGLYCGGVLINKDWVMTAAHCRLTTNIRLGEYNLRQLDDSEQRRVAAKLIPHPSYNPATKDNDIMLIKLVTPVQLNNNVHPIALASNAAPPGSVCQVSGWGTTTSPQPASFPALLQCADLEIISAAECRREYSSLVTDNMLCAGVRQGGIDSCQGDSGGPLVCGGILQGIVSWGLEECAQPNKPGVYTKVSKYINWIQQTVRGG</sequence>
<evidence type="ECO:0000313" key="8">
    <source>
        <dbReference type="Ensembl" id="ENSTMTP00000013355.1"/>
    </source>
</evidence>
<dbReference type="PROSITE" id="PS00134">
    <property type="entry name" value="TRYPSIN_HIS"/>
    <property type="match status" value="1"/>
</dbReference>
<dbReference type="CDD" id="cd00190">
    <property type="entry name" value="Tryp_SPc"/>
    <property type="match status" value="1"/>
</dbReference>
<comment type="similarity">
    <text evidence="1">Belongs to the peptidase S1 family.</text>
</comment>
<evidence type="ECO:0000256" key="2">
    <source>
        <dbReference type="ARBA" id="ARBA00022670"/>
    </source>
</evidence>
<protein>
    <submittedName>
        <fullName evidence="8">Trypsin-like</fullName>
    </submittedName>
</protein>
<reference evidence="8" key="1">
    <citation type="submission" date="2025-08" db="UniProtKB">
        <authorList>
            <consortium name="Ensembl"/>
        </authorList>
    </citation>
    <scope>IDENTIFICATION</scope>
</reference>
<dbReference type="PANTHER" id="PTHR24271:SF48">
    <property type="entry name" value="KALLIKREIN-14"/>
    <property type="match status" value="1"/>
</dbReference>
<evidence type="ECO:0000256" key="5">
    <source>
        <dbReference type="ARBA" id="ARBA00023157"/>
    </source>
</evidence>
<dbReference type="PRINTS" id="PR00722">
    <property type="entry name" value="CHYMOTRYPSIN"/>
</dbReference>
<dbReference type="InterPro" id="IPR033116">
    <property type="entry name" value="TRYPSIN_SER"/>
</dbReference>
<name>A0A674IWK7_9SAUR</name>
<evidence type="ECO:0000256" key="6">
    <source>
        <dbReference type="RuleBase" id="RU363034"/>
    </source>
</evidence>
<reference evidence="8" key="2">
    <citation type="submission" date="2025-09" db="UniProtKB">
        <authorList>
            <consortium name="Ensembl"/>
        </authorList>
    </citation>
    <scope>IDENTIFICATION</scope>
</reference>
<evidence type="ECO:0000256" key="3">
    <source>
        <dbReference type="ARBA" id="ARBA00022801"/>
    </source>
</evidence>
<keyword evidence="9" id="KW-1185">Reference proteome</keyword>
<proteinExistence type="inferred from homology"/>
<dbReference type="SUPFAM" id="SSF50494">
    <property type="entry name" value="Trypsin-like serine proteases"/>
    <property type="match status" value="1"/>
</dbReference>
<dbReference type="PANTHER" id="PTHR24271">
    <property type="entry name" value="KALLIKREIN-RELATED"/>
    <property type="match status" value="1"/>
</dbReference>
<dbReference type="AlphaFoldDB" id="A0A674IWK7"/>
<dbReference type="GeneTree" id="ENSGT01050000244971"/>
<keyword evidence="5" id="KW-1015">Disulfide bond</keyword>
<dbReference type="InterPro" id="IPR043504">
    <property type="entry name" value="Peptidase_S1_PA_chymotrypsin"/>
</dbReference>
<evidence type="ECO:0000313" key="9">
    <source>
        <dbReference type="Proteomes" id="UP000472274"/>
    </source>
</evidence>
<feature type="domain" description="Peptidase S1" evidence="7">
    <location>
        <begin position="91"/>
        <end position="312"/>
    </location>
</feature>
<dbReference type="Proteomes" id="UP000472274">
    <property type="component" value="Unplaced"/>
</dbReference>
<dbReference type="Ensembl" id="ENSTMTT00000013815.1">
    <property type="protein sequence ID" value="ENSTMTP00000013355.1"/>
    <property type="gene ID" value="ENSTMTG00000009573.1"/>
</dbReference>
<keyword evidence="2 6" id="KW-0645">Protease</keyword>